<dbReference type="PROSITE" id="PS00170">
    <property type="entry name" value="CSA_PPIASE_1"/>
    <property type="match status" value="1"/>
</dbReference>
<comment type="caution">
    <text evidence="6">The sequence shown here is derived from an EMBL/GenBank/DDBJ whole genome shotgun (WGS) entry which is preliminary data.</text>
</comment>
<comment type="catalytic activity">
    <reaction evidence="4">
        <text>[protein]-peptidylproline (omega=180) = [protein]-peptidylproline (omega=0)</text>
        <dbReference type="Rhea" id="RHEA:16237"/>
        <dbReference type="Rhea" id="RHEA-COMP:10747"/>
        <dbReference type="Rhea" id="RHEA-COMP:10748"/>
        <dbReference type="ChEBI" id="CHEBI:83833"/>
        <dbReference type="ChEBI" id="CHEBI:83834"/>
        <dbReference type="EC" id="5.2.1.8"/>
    </reaction>
</comment>
<dbReference type="InterPro" id="IPR020892">
    <property type="entry name" value="Cyclophilin-type_PPIase_CS"/>
</dbReference>
<dbReference type="InterPro" id="IPR044665">
    <property type="entry name" value="E_coli_cyclophilin_A-like"/>
</dbReference>
<keyword evidence="3 4" id="KW-0413">Isomerase</keyword>
<comment type="similarity">
    <text evidence="1 4">Belongs to the cyclophilin-type PPIase family.</text>
</comment>
<dbReference type="Pfam" id="PF00160">
    <property type="entry name" value="Pro_isomerase"/>
    <property type="match status" value="1"/>
</dbReference>
<dbReference type="AlphaFoldDB" id="A0A1T2Z5J5"/>
<evidence type="ECO:0000256" key="1">
    <source>
        <dbReference type="ARBA" id="ARBA00007365"/>
    </source>
</evidence>
<dbReference type="Gene3D" id="2.40.100.10">
    <property type="entry name" value="Cyclophilin-like"/>
    <property type="match status" value="1"/>
</dbReference>
<sequence>MLKKIAFFAGSVLFAANLMAAEPAKAQHVLISTTNGDIEIELDPVKAPISTKNFLAYVDKGFYTNTIFHRVIPGFMVQGGGFTQQMSQKPTEAPIKNEASNGLHNVRGTLSMARTNDPNSATSQFFINVADNAFLDPGRDAGYAVFAKVVKGMDVVDIIVNSQTTTKQGMQNVPIDPVLIKSAKRID</sequence>
<dbReference type="InterPro" id="IPR029000">
    <property type="entry name" value="Cyclophilin-like_dom_sf"/>
</dbReference>
<reference evidence="6 7" key="1">
    <citation type="submission" date="2016-12" db="EMBL/GenBank/DDBJ databases">
        <title>Draft genome sequences of seven strains of Pseudomonas fluorescens that produce 4-formylaminooxyvinylglycine.</title>
        <authorList>
            <person name="Okrent R.A."/>
            <person name="Manning V.A."/>
            <person name="Trippe K.M."/>
        </authorList>
    </citation>
    <scope>NUCLEOTIDE SEQUENCE [LARGE SCALE GENOMIC DNA]</scope>
    <source>
        <strain evidence="6 7">P5A</strain>
    </source>
</reference>
<keyword evidence="4" id="KW-0732">Signal</keyword>
<proteinExistence type="inferred from homology"/>
<dbReference type="PRINTS" id="PR00153">
    <property type="entry name" value="CSAPPISMRASE"/>
</dbReference>
<evidence type="ECO:0000259" key="5">
    <source>
        <dbReference type="PROSITE" id="PS50072"/>
    </source>
</evidence>
<dbReference type="CDD" id="cd01920">
    <property type="entry name" value="cyclophilin_EcCYP_like"/>
    <property type="match status" value="1"/>
</dbReference>
<accession>A0A1T2Z5J5</accession>
<evidence type="ECO:0000313" key="6">
    <source>
        <dbReference type="EMBL" id="OPA99675.1"/>
    </source>
</evidence>
<comment type="function">
    <text evidence="4">PPIases accelerate the folding of proteins. It catalyzes the cis-trans isomerization of proline imidic peptide bonds in oligopeptides.</text>
</comment>
<dbReference type="GO" id="GO:0006457">
    <property type="term" value="P:protein folding"/>
    <property type="evidence" value="ECO:0007669"/>
    <property type="project" value="InterPro"/>
</dbReference>
<dbReference type="Proteomes" id="UP000190965">
    <property type="component" value="Unassembled WGS sequence"/>
</dbReference>
<feature type="signal peptide" evidence="4">
    <location>
        <begin position="1"/>
        <end position="20"/>
    </location>
</feature>
<dbReference type="EC" id="5.2.1.8" evidence="4"/>
<protein>
    <recommendedName>
        <fullName evidence="4">Peptidyl-prolyl cis-trans isomerase</fullName>
        <shortName evidence="4">PPIase</shortName>
        <ecNumber evidence="4">5.2.1.8</ecNumber>
    </recommendedName>
</protein>
<evidence type="ECO:0000256" key="2">
    <source>
        <dbReference type="ARBA" id="ARBA00023110"/>
    </source>
</evidence>
<dbReference type="PROSITE" id="PS50072">
    <property type="entry name" value="CSA_PPIASE_2"/>
    <property type="match status" value="1"/>
</dbReference>
<organism evidence="6 7">
    <name type="scientific">Pseudomonas fluorescens</name>
    <dbReference type="NCBI Taxonomy" id="294"/>
    <lineage>
        <taxon>Bacteria</taxon>
        <taxon>Pseudomonadati</taxon>
        <taxon>Pseudomonadota</taxon>
        <taxon>Gammaproteobacteria</taxon>
        <taxon>Pseudomonadales</taxon>
        <taxon>Pseudomonadaceae</taxon>
        <taxon>Pseudomonas</taxon>
    </lineage>
</organism>
<evidence type="ECO:0000313" key="7">
    <source>
        <dbReference type="Proteomes" id="UP000190965"/>
    </source>
</evidence>
<feature type="chain" id="PRO_5011815876" description="Peptidyl-prolyl cis-trans isomerase" evidence="4">
    <location>
        <begin position="21"/>
        <end position="187"/>
    </location>
</feature>
<feature type="domain" description="PPIase cyclophilin-type" evidence="5">
    <location>
        <begin position="36"/>
        <end position="185"/>
    </location>
</feature>
<gene>
    <name evidence="6" type="ORF">BFW87_02865</name>
</gene>
<dbReference type="SUPFAM" id="SSF50891">
    <property type="entry name" value="Cyclophilin-like"/>
    <property type="match status" value="1"/>
</dbReference>
<dbReference type="OrthoDB" id="9807797at2"/>
<name>A0A1T2Z5J5_PSEFL</name>
<dbReference type="GO" id="GO:0003755">
    <property type="term" value="F:peptidyl-prolyl cis-trans isomerase activity"/>
    <property type="evidence" value="ECO:0007669"/>
    <property type="project" value="UniProtKB-UniRule"/>
</dbReference>
<dbReference type="EMBL" id="MSDF01000007">
    <property type="protein sequence ID" value="OPA99675.1"/>
    <property type="molecule type" value="Genomic_DNA"/>
</dbReference>
<dbReference type="PANTHER" id="PTHR43246">
    <property type="entry name" value="PEPTIDYL-PROLYL CIS-TRANS ISOMERASE CYP38, CHLOROPLASTIC"/>
    <property type="match status" value="1"/>
</dbReference>
<dbReference type="RefSeq" id="WP_078738473.1">
    <property type="nucleotide sequence ID" value="NZ_MSDF01000007.1"/>
</dbReference>
<evidence type="ECO:0000256" key="3">
    <source>
        <dbReference type="ARBA" id="ARBA00023235"/>
    </source>
</evidence>
<dbReference type="InterPro" id="IPR002130">
    <property type="entry name" value="Cyclophilin-type_PPIase_dom"/>
</dbReference>
<keyword evidence="2 4" id="KW-0697">Rotamase</keyword>
<evidence type="ECO:0000256" key="4">
    <source>
        <dbReference type="RuleBase" id="RU363019"/>
    </source>
</evidence>